<feature type="region of interest" description="Disordered" evidence="5">
    <location>
        <begin position="197"/>
        <end position="233"/>
    </location>
</feature>
<dbReference type="OrthoDB" id="3192968at2"/>
<sequence>MTAEHDDPSRNQLRSDAEQNRSRILEAARRLYAVEGLGISMAAVAREAGVGKATLARRFPSREALIAAVFVDHMRRFVAATAAAVADPDPWKGFTGYVETVLEMQATDRGFADVLTMTLPGAAELETLRTRSYEGFVTLIDRAKASGRLRDDFRSEDLVLALMANAGVVGATARVAPDAWRRLLGHLLRAFANPGVSLPEMPSGPSGEDFSRAMREAFASHAPESGGTADHEP</sequence>
<evidence type="ECO:0000256" key="2">
    <source>
        <dbReference type="ARBA" id="ARBA00023125"/>
    </source>
</evidence>
<dbReference type="Pfam" id="PF00440">
    <property type="entry name" value="TetR_N"/>
    <property type="match status" value="1"/>
</dbReference>
<dbReference type="PRINTS" id="PR00455">
    <property type="entry name" value="HTHTETR"/>
</dbReference>
<dbReference type="GO" id="GO:0003700">
    <property type="term" value="F:DNA-binding transcription factor activity"/>
    <property type="evidence" value="ECO:0007669"/>
    <property type="project" value="TreeGrafter"/>
</dbReference>
<dbReference type="PROSITE" id="PS50977">
    <property type="entry name" value="HTH_TETR_2"/>
    <property type="match status" value="1"/>
</dbReference>
<dbReference type="AlphaFoldDB" id="A0A031FTY0"/>
<evidence type="ECO:0000313" key="7">
    <source>
        <dbReference type="EMBL" id="EZP27727.1"/>
    </source>
</evidence>
<keyword evidence="8" id="KW-1185">Reference proteome</keyword>
<dbReference type="EMBL" id="JFYO01000005">
    <property type="protein sequence ID" value="EZP27727.1"/>
    <property type="molecule type" value="Genomic_DNA"/>
</dbReference>
<protein>
    <submittedName>
        <fullName evidence="7">Transcriptional regulator, TetR family</fullName>
    </submittedName>
</protein>
<feature type="domain" description="HTH tetR-type" evidence="6">
    <location>
        <begin position="18"/>
        <end position="77"/>
    </location>
</feature>
<dbReference type="SUPFAM" id="SSF46689">
    <property type="entry name" value="Homeodomain-like"/>
    <property type="match status" value="1"/>
</dbReference>
<feature type="DNA-binding region" description="H-T-H motif" evidence="4">
    <location>
        <begin position="40"/>
        <end position="59"/>
    </location>
</feature>
<comment type="caution">
    <text evidence="7">The sequence shown here is derived from an EMBL/GenBank/DDBJ whole genome shotgun (WGS) entry which is preliminary data.</text>
</comment>
<accession>A0A031FTY0</accession>
<evidence type="ECO:0000256" key="4">
    <source>
        <dbReference type="PROSITE-ProRule" id="PRU00335"/>
    </source>
</evidence>
<dbReference type="PANTHER" id="PTHR30055">
    <property type="entry name" value="HTH-TYPE TRANSCRIPTIONAL REGULATOR RUTR"/>
    <property type="match status" value="1"/>
</dbReference>
<dbReference type="InterPro" id="IPR001647">
    <property type="entry name" value="HTH_TetR"/>
</dbReference>
<dbReference type="Gene3D" id="1.10.357.10">
    <property type="entry name" value="Tetracycline Repressor, domain 2"/>
    <property type="match status" value="1"/>
</dbReference>
<name>A0A031FTY0_9MICO</name>
<evidence type="ECO:0000256" key="1">
    <source>
        <dbReference type="ARBA" id="ARBA00023015"/>
    </source>
</evidence>
<dbReference type="PANTHER" id="PTHR30055:SF234">
    <property type="entry name" value="HTH-TYPE TRANSCRIPTIONAL REGULATOR BETI"/>
    <property type="match status" value="1"/>
</dbReference>
<keyword evidence="1" id="KW-0805">Transcription regulation</keyword>
<organism evidence="7 8">
    <name type="scientific">Microbacterium oleivorans</name>
    <dbReference type="NCBI Taxonomy" id="273677"/>
    <lineage>
        <taxon>Bacteria</taxon>
        <taxon>Bacillati</taxon>
        <taxon>Actinomycetota</taxon>
        <taxon>Actinomycetes</taxon>
        <taxon>Micrococcales</taxon>
        <taxon>Microbacteriaceae</taxon>
        <taxon>Microbacterium</taxon>
    </lineage>
</organism>
<dbReference type="InterPro" id="IPR049445">
    <property type="entry name" value="TetR_SbtR-like_C"/>
</dbReference>
<keyword evidence="3" id="KW-0804">Transcription</keyword>
<dbReference type="GO" id="GO:0000976">
    <property type="term" value="F:transcription cis-regulatory region binding"/>
    <property type="evidence" value="ECO:0007669"/>
    <property type="project" value="TreeGrafter"/>
</dbReference>
<keyword evidence="2 4" id="KW-0238">DNA-binding</keyword>
<evidence type="ECO:0000256" key="3">
    <source>
        <dbReference type="ARBA" id="ARBA00023163"/>
    </source>
</evidence>
<reference evidence="7 8" key="1">
    <citation type="submission" date="2014-03" db="EMBL/GenBank/DDBJ databases">
        <title>Draft Genome Sequences of 13 Willow Endophytes.</title>
        <authorList>
            <person name="Gan H.Y."/>
            <person name="Gan H.M."/>
            <person name="Savka M.A."/>
            <person name="Hudson A.O."/>
        </authorList>
    </citation>
    <scope>NUCLEOTIDE SEQUENCE [LARGE SCALE GENOMIC DNA]</scope>
    <source>
        <strain evidence="7 8">RIT293</strain>
    </source>
</reference>
<dbReference type="InterPro" id="IPR009057">
    <property type="entry name" value="Homeodomain-like_sf"/>
</dbReference>
<dbReference type="SUPFAM" id="SSF48498">
    <property type="entry name" value="Tetracyclin repressor-like, C-terminal domain"/>
    <property type="match status" value="1"/>
</dbReference>
<dbReference type="Proteomes" id="UP000024001">
    <property type="component" value="Unassembled WGS sequence"/>
</dbReference>
<dbReference type="InterPro" id="IPR036271">
    <property type="entry name" value="Tet_transcr_reg_TetR-rel_C_sf"/>
</dbReference>
<dbReference type="Pfam" id="PF21597">
    <property type="entry name" value="TetR_C_43"/>
    <property type="match status" value="1"/>
</dbReference>
<gene>
    <name evidence="7" type="ORF">BW34_01719</name>
</gene>
<evidence type="ECO:0000259" key="6">
    <source>
        <dbReference type="PROSITE" id="PS50977"/>
    </source>
</evidence>
<proteinExistence type="predicted"/>
<dbReference type="eggNOG" id="COG1309">
    <property type="taxonomic scope" value="Bacteria"/>
</dbReference>
<evidence type="ECO:0000313" key="8">
    <source>
        <dbReference type="Proteomes" id="UP000024001"/>
    </source>
</evidence>
<dbReference type="InterPro" id="IPR050109">
    <property type="entry name" value="HTH-type_TetR-like_transc_reg"/>
</dbReference>
<evidence type="ECO:0000256" key="5">
    <source>
        <dbReference type="SAM" id="MobiDB-lite"/>
    </source>
</evidence>
<dbReference type="PATRIC" id="fig|273677.3.peg.1702"/>
<dbReference type="RefSeq" id="WP_036311312.1">
    <property type="nucleotide sequence ID" value="NZ_JFYO01000005.1"/>
</dbReference>